<dbReference type="Pfam" id="PF01381">
    <property type="entry name" value="HTH_3"/>
    <property type="match status" value="1"/>
</dbReference>
<organism evidence="2 3">
    <name type="scientific">Hominisplanchenecus faecis</name>
    <dbReference type="NCBI Taxonomy" id="2885351"/>
    <lineage>
        <taxon>Bacteria</taxon>
        <taxon>Bacillati</taxon>
        <taxon>Bacillota</taxon>
        <taxon>Clostridia</taxon>
        <taxon>Lachnospirales</taxon>
        <taxon>Lachnospiraceae</taxon>
        <taxon>Hominisplanchenecus</taxon>
    </lineage>
</organism>
<evidence type="ECO:0000259" key="1">
    <source>
        <dbReference type="PROSITE" id="PS50943"/>
    </source>
</evidence>
<dbReference type="SUPFAM" id="SSF47413">
    <property type="entry name" value="lambda repressor-like DNA-binding domains"/>
    <property type="match status" value="1"/>
</dbReference>
<proteinExistence type="predicted"/>
<dbReference type="PROSITE" id="PS50943">
    <property type="entry name" value="HTH_CROC1"/>
    <property type="match status" value="1"/>
</dbReference>
<dbReference type="EMBL" id="JAJEQE010000001">
    <property type="protein sequence ID" value="MCC2147698.1"/>
    <property type="molecule type" value="Genomic_DNA"/>
</dbReference>
<keyword evidence="3" id="KW-1185">Reference proteome</keyword>
<dbReference type="RefSeq" id="WP_248834487.1">
    <property type="nucleotide sequence ID" value="NZ_JAJEQE010000001.1"/>
</dbReference>
<reference evidence="2 3" key="1">
    <citation type="submission" date="2021-10" db="EMBL/GenBank/DDBJ databases">
        <title>Anaerobic single-cell dispensing facilitates the cultivation of human gut bacteria.</title>
        <authorList>
            <person name="Afrizal A."/>
        </authorList>
    </citation>
    <scope>NUCLEOTIDE SEQUENCE [LARGE SCALE GENOMIC DNA]</scope>
    <source>
        <strain evidence="2 3">CLA-AA-H246</strain>
    </source>
</reference>
<gene>
    <name evidence="2" type="ORF">LKD42_00275</name>
</gene>
<accession>A0ABS8ER99</accession>
<dbReference type="SMART" id="SM00530">
    <property type="entry name" value="HTH_XRE"/>
    <property type="match status" value="1"/>
</dbReference>
<name>A0ABS8ER99_9FIRM</name>
<protein>
    <submittedName>
        <fullName evidence="2">Helix-turn-helix domain-containing protein</fullName>
    </submittedName>
</protein>
<dbReference type="Gene3D" id="1.10.260.40">
    <property type="entry name" value="lambda repressor-like DNA-binding domains"/>
    <property type="match status" value="1"/>
</dbReference>
<sequence>MKFQDRLKERRLEMGMTQVELSNATGITTRTLQYYENGERRPRNHAIVEKLASALNTTSEDLLGVSGNYVIEAQEKGGAKASRDIESLVDEVVGLFAGGSMDEAAMDGVYRALSDAYWDAKDRNKEKYTPKKYRK</sequence>
<dbReference type="Proteomes" id="UP001299235">
    <property type="component" value="Unassembled WGS sequence"/>
</dbReference>
<evidence type="ECO:0000313" key="3">
    <source>
        <dbReference type="Proteomes" id="UP001299235"/>
    </source>
</evidence>
<dbReference type="InterPro" id="IPR010982">
    <property type="entry name" value="Lambda_DNA-bd_dom_sf"/>
</dbReference>
<evidence type="ECO:0000313" key="2">
    <source>
        <dbReference type="EMBL" id="MCC2147698.1"/>
    </source>
</evidence>
<dbReference type="CDD" id="cd00093">
    <property type="entry name" value="HTH_XRE"/>
    <property type="match status" value="1"/>
</dbReference>
<feature type="domain" description="HTH cro/C1-type" evidence="1">
    <location>
        <begin position="7"/>
        <end position="62"/>
    </location>
</feature>
<comment type="caution">
    <text evidence="2">The sequence shown here is derived from an EMBL/GenBank/DDBJ whole genome shotgun (WGS) entry which is preliminary data.</text>
</comment>
<dbReference type="InterPro" id="IPR001387">
    <property type="entry name" value="Cro/C1-type_HTH"/>
</dbReference>